<dbReference type="Pfam" id="PF25917">
    <property type="entry name" value="BSH_RND"/>
    <property type="match status" value="1"/>
</dbReference>
<feature type="domain" description="Multidrug resistance protein MdtA-like C-terminal permuted SH3" evidence="6">
    <location>
        <begin position="299"/>
        <end position="355"/>
    </location>
</feature>
<dbReference type="Gene3D" id="2.40.30.170">
    <property type="match status" value="1"/>
</dbReference>
<evidence type="ECO:0000259" key="4">
    <source>
        <dbReference type="Pfam" id="PF25917"/>
    </source>
</evidence>
<name>A0A9D6V776_9BACT</name>
<dbReference type="PANTHER" id="PTHR30469">
    <property type="entry name" value="MULTIDRUG RESISTANCE PROTEIN MDTA"/>
    <property type="match status" value="1"/>
</dbReference>
<dbReference type="InterPro" id="IPR058792">
    <property type="entry name" value="Beta-barrel_RND_2"/>
</dbReference>
<dbReference type="EMBL" id="JACRDE010000549">
    <property type="protein sequence ID" value="MBI5251988.1"/>
    <property type="molecule type" value="Genomic_DNA"/>
</dbReference>
<dbReference type="Pfam" id="PF25954">
    <property type="entry name" value="Beta-barrel_RND_2"/>
    <property type="match status" value="1"/>
</dbReference>
<comment type="caution">
    <text evidence="7">The sequence shown here is derived from an EMBL/GenBank/DDBJ whole genome shotgun (WGS) entry which is preliminary data.</text>
</comment>
<comment type="subcellular location">
    <subcellularLocation>
        <location evidence="1">Cell envelope</location>
    </subcellularLocation>
</comment>
<dbReference type="Pfam" id="PF25967">
    <property type="entry name" value="RND-MFP_C"/>
    <property type="match status" value="1"/>
</dbReference>
<protein>
    <submittedName>
        <fullName evidence="7">Efflux RND transporter periplasmic adaptor subunit</fullName>
    </submittedName>
</protein>
<gene>
    <name evidence="7" type="ORF">HY912_21045</name>
</gene>
<evidence type="ECO:0000313" key="8">
    <source>
        <dbReference type="Proteomes" id="UP000807825"/>
    </source>
</evidence>
<dbReference type="PANTHER" id="PTHR30469:SF33">
    <property type="entry name" value="SLR1207 PROTEIN"/>
    <property type="match status" value="1"/>
</dbReference>
<dbReference type="SUPFAM" id="SSF111369">
    <property type="entry name" value="HlyD-like secretion proteins"/>
    <property type="match status" value="1"/>
</dbReference>
<dbReference type="Gene3D" id="2.40.50.100">
    <property type="match status" value="1"/>
</dbReference>
<dbReference type="GO" id="GO:0015562">
    <property type="term" value="F:efflux transmembrane transporter activity"/>
    <property type="evidence" value="ECO:0007669"/>
    <property type="project" value="TreeGrafter"/>
</dbReference>
<accession>A0A9D6V776</accession>
<proteinExistence type="inferred from homology"/>
<evidence type="ECO:0000313" key="7">
    <source>
        <dbReference type="EMBL" id="MBI5251988.1"/>
    </source>
</evidence>
<organism evidence="7 8">
    <name type="scientific">Desulfomonile tiedjei</name>
    <dbReference type="NCBI Taxonomy" id="2358"/>
    <lineage>
        <taxon>Bacteria</taxon>
        <taxon>Pseudomonadati</taxon>
        <taxon>Thermodesulfobacteriota</taxon>
        <taxon>Desulfomonilia</taxon>
        <taxon>Desulfomonilales</taxon>
        <taxon>Desulfomonilaceae</taxon>
        <taxon>Desulfomonile</taxon>
    </lineage>
</organism>
<dbReference type="Gene3D" id="6.20.50.140">
    <property type="match status" value="1"/>
</dbReference>
<evidence type="ECO:0000259" key="6">
    <source>
        <dbReference type="Pfam" id="PF25967"/>
    </source>
</evidence>
<dbReference type="InterPro" id="IPR058625">
    <property type="entry name" value="MdtA-like_BSH"/>
</dbReference>
<evidence type="ECO:0000259" key="5">
    <source>
        <dbReference type="Pfam" id="PF25954"/>
    </source>
</evidence>
<evidence type="ECO:0000256" key="1">
    <source>
        <dbReference type="ARBA" id="ARBA00004196"/>
    </source>
</evidence>
<sequence>MSEKRWKRKLLLILVCSAVVALAVGIFAVNGSFSSKPKQDYKLAKVLKRDLGATVQATGIVKPLVGAEVKVGARTPGKVVELPINVGDKVVQGQVIAKIEQDDLIAKVKLQDAILAEATAEETRLSKDYLRDTQLHSSVSISAQKMDLTEALYAIAKARKLKAQAELDVAKAQLSYATITAPIKGTVASVNTIQGETVTTGLNSPTFIKIIDLDRLEVLAYVDENDIGKVKLDQDSIFTVAAHPSVEFKGKVTSIYPSATIQDNVVYYMASVSVDNTEGKLMPDMTTNVLIFLEQRKGVLTVPNKAVQREGQRKFVLAMEKGTPEKRFVDVGWKDQSYTEISDGLREGDLVVIGDMPRK</sequence>
<dbReference type="NCBIfam" id="TIGR01730">
    <property type="entry name" value="RND_mfp"/>
    <property type="match status" value="1"/>
</dbReference>
<comment type="similarity">
    <text evidence="2">Belongs to the membrane fusion protein (MFP) (TC 8.A.1) family.</text>
</comment>
<feature type="domain" description="CusB-like beta-barrel" evidence="5">
    <location>
        <begin position="220"/>
        <end position="289"/>
    </location>
</feature>
<dbReference type="InterPro" id="IPR058627">
    <property type="entry name" value="MdtA-like_C"/>
</dbReference>
<dbReference type="GO" id="GO:1990281">
    <property type="term" value="C:efflux pump complex"/>
    <property type="evidence" value="ECO:0007669"/>
    <property type="project" value="TreeGrafter"/>
</dbReference>
<dbReference type="InterPro" id="IPR006143">
    <property type="entry name" value="RND_pump_MFP"/>
</dbReference>
<dbReference type="Proteomes" id="UP000807825">
    <property type="component" value="Unassembled WGS sequence"/>
</dbReference>
<evidence type="ECO:0000256" key="3">
    <source>
        <dbReference type="ARBA" id="ARBA00022448"/>
    </source>
</evidence>
<reference evidence="7" key="1">
    <citation type="submission" date="2020-07" db="EMBL/GenBank/DDBJ databases">
        <title>Huge and variable diversity of episymbiotic CPR bacteria and DPANN archaea in groundwater ecosystems.</title>
        <authorList>
            <person name="He C.Y."/>
            <person name="Keren R."/>
            <person name="Whittaker M."/>
            <person name="Farag I.F."/>
            <person name="Doudna J."/>
            <person name="Cate J.H.D."/>
            <person name="Banfield J.F."/>
        </authorList>
    </citation>
    <scope>NUCLEOTIDE SEQUENCE</scope>
    <source>
        <strain evidence="7">NC_groundwater_1664_Pr3_B-0.1um_52_9</strain>
    </source>
</reference>
<feature type="domain" description="Multidrug resistance protein MdtA-like barrel-sandwich hybrid" evidence="4">
    <location>
        <begin position="68"/>
        <end position="205"/>
    </location>
</feature>
<dbReference type="AlphaFoldDB" id="A0A9D6V776"/>
<evidence type="ECO:0000256" key="2">
    <source>
        <dbReference type="ARBA" id="ARBA00009477"/>
    </source>
</evidence>
<keyword evidence="3" id="KW-0813">Transport</keyword>